<keyword evidence="2" id="KW-1185">Reference proteome</keyword>
<name>A0A1M6SMP9_9FIRM</name>
<dbReference type="AlphaFoldDB" id="A0A1M6SMP9"/>
<reference evidence="2" key="1">
    <citation type="submission" date="2016-11" db="EMBL/GenBank/DDBJ databases">
        <authorList>
            <person name="Varghese N."/>
            <person name="Submissions S."/>
        </authorList>
    </citation>
    <scope>NUCLEOTIDE SEQUENCE [LARGE SCALE GENOMIC DNA]</scope>
    <source>
        <strain evidence="2">DSM 15518</strain>
    </source>
</reference>
<dbReference type="Proteomes" id="UP000242497">
    <property type="component" value="Unassembled WGS sequence"/>
</dbReference>
<organism evidence="1 2">
    <name type="scientific">Tepidibacter formicigenes DSM 15518</name>
    <dbReference type="NCBI Taxonomy" id="1123349"/>
    <lineage>
        <taxon>Bacteria</taxon>
        <taxon>Bacillati</taxon>
        <taxon>Bacillota</taxon>
        <taxon>Clostridia</taxon>
        <taxon>Peptostreptococcales</taxon>
        <taxon>Peptostreptococcaceae</taxon>
        <taxon>Tepidibacter</taxon>
    </lineage>
</organism>
<dbReference type="STRING" id="1123349.SAMN02744037_02384"/>
<evidence type="ECO:0000313" key="2">
    <source>
        <dbReference type="Proteomes" id="UP000242497"/>
    </source>
</evidence>
<protein>
    <submittedName>
        <fullName evidence="1">Uncharacterized protein</fullName>
    </submittedName>
</protein>
<accession>A0A1M6SMP9</accession>
<gene>
    <name evidence="1" type="ORF">SAMN02744037_02384</name>
</gene>
<dbReference type="RefSeq" id="WP_159428985.1">
    <property type="nucleotide sequence ID" value="NZ_FRAE01000074.1"/>
</dbReference>
<evidence type="ECO:0000313" key="1">
    <source>
        <dbReference type="EMBL" id="SHK46054.1"/>
    </source>
</evidence>
<proteinExistence type="predicted"/>
<sequence>MNKDKITEIMKLTKEIKENTQCTTREALEAAKEFFGIKELEIHCLKA</sequence>
<dbReference type="EMBL" id="FRAE01000074">
    <property type="protein sequence ID" value="SHK46054.1"/>
    <property type="molecule type" value="Genomic_DNA"/>
</dbReference>